<dbReference type="Pfam" id="PF03791">
    <property type="entry name" value="KNOX2"/>
    <property type="match status" value="1"/>
</dbReference>
<gene>
    <name evidence="6" type="ORF">VNO77_42264</name>
</gene>
<proteinExistence type="predicted"/>
<dbReference type="Proteomes" id="UP001367508">
    <property type="component" value="Unassembled WGS sequence"/>
</dbReference>
<evidence type="ECO:0000256" key="2">
    <source>
        <dbReference type="ARBA" id="ARBA00023242"/>
    </source>
</evidence>
<name>A0AAN9PSK6_CANGL</name>
<evidence type="ECO:0000259" key="4">
    <source>
        <dbReference type="SMART" id="SM01255"/>
    </source>
</evidence>
<comment type="caution">
    <text evidence="6">The sequence shown here is derived from an EMBL/GenBank/DDBJ whole genome shotgun (WGS) entry which is preliminary data.</text>
</comment>
<feature type="domain" description="KNOX1" evidence="4">
    <location>
        <begin position="26"/>
        <end position="65"/>
    </location>
</feature>
<dbReference type="InterPro" id="IPR005541">
    <property type="entry name" value="KNOX2"/>
</dbReference>
<feature type="compositionally biased region" description="Basic and acidic residues" evidence="3">
    <location>
        <begin position="10"/>
        <end position="24"/>
    </location>
</feature>
<evidence type="ECO:0000256" key="1">
    <source>
        <dbReference type="ARBA" id="ARBA00004123"/>
    </source>
</evidence>
<evidence type="ECO:0000313" key="7">
    <source>
        <dbReference type="Proteomes" id="UP001367508"/>
    </source>
</evidence>
<dbReference type="PANTHER" id="PTHR48268:SF2">
    <property type="entry name" value="PROTEIN KNATM"/>
    <property type="match status" value="1"/>
</dbReference>
<keyword evidence="7" id="KW-1185">Reference proteome</keyword>
<feature type="region of interest" description="Disordered" evidence="3">
    <location>
        <begin position="1"/>
        <end position="24"/>
    </location>
</feature>
<evidence type="ECO:0000256" key="3">
    <source>
        <dbReference type="SAM" id="MobiDB-lite"/>
    </source>
</evidence>
<comment type="subcellular location">
    <subcellularLocation>
        <location evidence="1">Nucleus</location>
    </subcellularLocation>
</comment>
<dbReference type="EMBL" id="JAYMYQ010000010">
    <property type="protein sequence ID" value="KAK7308644.1"/>
    <property type="molecule type" value="Genomic_DNA"/>
</dbReference>
<dbReference type="SMART" id="SM01255">
    <property type="entry name" value="KNOX1"/>
    <property type="match status" value="1"/>
</dbReference>
<dbReference type="SMART" id="SM01256">
    <property type="entry name" value="KNOX2"/>
    <property type="match status" value="1"/>
</dbReference>
<organism evidence="6 7">
    <name type="scientific">Canavalia gladiata</name>
    <name type="common">Sword bean</name>
    <name type="synonym">Dolichos gladiatus</name>
    <dbReference type="NCBI Taxonomy" id="3824"/>
    <lineage>
        <taxon>Eukaryota</taxon>
        <taxon>Viridiplantae</taxon>
        <taxon>Streptophyta</taxon>
        <taxon>Embryophyta</taxon>
        <taxon>Tracheophyta</taxon>
        <taxon>Spermatophyta</taxon>
        <taxon>Magnoliopsida</taxon>
        <taxon>eudicotyledons</taxon>
        <taxon>Gunneridae</taxon>
        <taxon>Pentapetalae</taxon>
        <taxon>rosids</taxon>
        <taxon>fabids</taxon>
        <taxon>Fabales</taxon>
        <taxon>Fabaceae</taxon>
        <taxon>Papilionoideae</taxon>
        <taxon>50 kb inversion clade</taxon>
        <taxon>NPAAA clade</taxon>
        <taxon>indigoferoid/millettioid clade</taxon>
        <taxon>Phaseoleae</taxon>
        <taxon>Canavalia</taxon>
    </lineage>
</organism>
<dbReference type="InterPro" id="IPR053363">
    <property type="entry name" value="Leaf_patterning_domain"/>
</dbReference>
<evidence type="ECO:0000313" key="6">
    <source>
        <dbReference type="EMBL" id="KAK7308644.1"/>
    </source>
</evidence>
<dbReference type="InterPro" id="IPR005540">
    <property type="entry name" value="KNOX1"/>
</dbReference>
<dbReference type="PANTHER" id="PTHR48268">
    <property type="entry name" value="HOMEOBOX PROTEIN KNOTTED-1-LIKE 6 ISOFORM X1"/>
    <property type="match status" value="1"/>
</dbReference>
<dbReference type="AlphaFoldDB" id="A0AAN9PSK6"/>
<protein>
    <submittedName>
        <fullName evidence="6">Uncharacterized protein</fullName>
    </submittedName>
</protein>
<dbReference type="Pfam" id="PF03790">
    <property type="entry name" value="KNOX1"/>
    <property type="match status" value="1"/>
</dbReference>
<sequence>MEASEIGGNEGRKGVQRSDEEKENEEVLKKIIASHPLYKVLIESHINCLKVGFGEAGEFNATNEAWKKLVNLKSKATSSSNTSELDDFMEAYCIALSKLKEAIEEPTKETIAFIRATYLQLNELNEPNHPQLLISSKNLD</sequence>
<accession>A0AAN9PSK6</accession>
<reference evidence="6 7" key="1">
    <citation type="submission" date="2024-01" db="EMBL/GenBank/DDBJ databases">
        <title>The genomes of 5 underutilized Papilionoideae crops provide insights into root nodulation and disease resistanc.</title>
        <authorList>
            <person name="Jiang F."/>
        </authorList>
    </citation>
    <scope>NUCLEOTIDE SEQUENCE [LARGE SCALE GENOMIC DNA]</scope>
    <source>
        <strain evidence="6">LVBAO_FW01</strain>
        <tissue evidence="6">Leaves</tissue>
    </source>
</reference>
<feature type="domain" description="KNOX2" evidence="5">
    <location>
        <begin position="75"/>
        <end position="126"/>
    </location>
</feature>
<dbReference type="GO" id="GO:0003677">
    <property type="term" value="F:DNA binding"/>
    <property type="evidence" value="ECO:0007669"/>
    <property type="project" value="InterPro"/>
</dbReference>
<keyword evidence="2" id="KW-0539">Nucleus</keyword>
<dbReference type="GO" id="GO:0005634">
    <property type="term" value="C:nucleus"/>
    <property type="evidence" value="ECO:0007669"/>
    <property type="project" value="UniProtKB-SubCell"/>
</dbReference>
<evidence type="ECO:0000259" key="5">
    <source>
        <dbReference type="SMART" id="SM01256"/>
    </source>
</evidence>